<accession>A0ABV9YW88</accession>
<evidence type="ECO:0000313" key="2">
    <source>
        <dbReference type="Proteomes" id="UP001595947"/>
    </source>
</evidence>
<name>A0ABV9YW88_9PSEU</name>
<sequence length="116" mass="12833">MSEPSSHLIAVAMPAEQWSVIDGSIDNTIAVDVVEGKDDVVAVGIAIREAGWAQVPWVDGQWPPMSQVITLNLSRAQWEFALTQLHRWQDLYGSWGDEDRPEVGDQAIEALRAHLS</sequence>
<keyword evidence="2" id="KW-1185">Reference proteome</keyword>
<reference evidence="2" key="1">
    <citation type="journal article" date="2019" name="Int. J. Syst. Evol. Microbiol.">
        <title>The Global Catalogue of Microorganisms (GCM) 10K type strain sequencing project: providing services to taxonomists for standard genome sequencing and annotation.</title>
        <authorList>
            <consortium name="The Broad Institute Genomics Platform"/>
            <consortium name="The Broad Institute Genome Sequencing Center for Infectious Disease"/>
            <person name="Wu L."/>
            <person name="Ma J."/>
        </authorList>
    </citation>
    <scope>NUCLEOTIDE SEQUENCE [LARGE SCALE GENOMIC DNA]</scope>
    <source>
        <strain evidence="2">CGMCC 4.7093</strain>
    </source>
</reference>
<organism evidence="1 2">
    <name type="scientific">Actinomycetospora atypica</name>
    <dbReference type="NCBI Taxonomy" id="1290095"/>
    <lineage>
        <taxon>Bacteria</taxon>
        <taxon>Bacillati</taxon>
        <taxon>Actinomycetota</taxon>
        <taxon>Actinomycetes</taxon>
        <taxon>Pseudonocardiales</taxon>
        <taxon>Pseudonocardiaceae</taxon>
        <taxon>Actinomycetospora</taxon>
    </lineage>
</organism>
<protein>
    <submittedName>
        <fullName evidence="1">Uncharacterized protein</fullName>
    </submittedName>
</protein>
<dbReference type="RefSeq" id="WP_378038214.1">
    <property type="nucleotide sequence ID" value="NZ_JBHSIV010000027.1"/>
</dbReference>
<dbReference type="Proteomes" id="UP001595947">
    <property type="component" value="Unassembled WGS sequence"/>
</dbReference>
<proteinExistence type="predicted"/>
<dbReference type="EMBL" id="JBHSIV010000027">
    <property type="protein sequence ID" value="MFC5064871.1"/>
    <property type="molecule type" value="Genomic_DNA"/>
</dbReference>
<gene>
    <name evidence="1" type="ORF">ACFPBZ_21790</name>
</gene>
<evidence type="ECO:0000313" key="1">
    <source>
        <dbReference type="EMBL" id="MFC5064871.1"/>
    </source>
</evidence>
<comment type="caution">
    <text evidence="1">The sequence shown here is derived from an EMBL/GenBank/DDBJ whole genome shotgun (WGS) entry which is preliminary data.</text>
</comment>